<proteinExistence type="predicted"/>
<reference evidence="1" key="1">
    <citation type="submission" date="2011-08" db="EMBL/GenBank/DDBJ databases">
        <title>Complete nucleotide sequence of the plastid genome from the apicomplexan parasite Babesia rodhaini.</title>
        <authorList>
            <person name="Hikosaka K."/>
            <person name="Arisue N."/>
            <person name="Tsuji N."/>
            <person name="Horii T."/>
            <person name="Kita K."/>
            <person name="Tanabe K."/>
        </authorList>
    </citation>
    <scope>NUCLEOTIDE SEQUENCE</scope>
    <source>
        <strain evidence="1">Australian</strain>
    </source>
</reference>
<dbReference type="EMBL" id="AB665055">
    <property type="protein sequence ID" value="BBD21433.1"/>
    <property type="molecule type" value="Genomic_DNA"/>
</dbReference>
<dbReference type="AlphaFoldDB" id="A0A455R280"/>
<protein>
    <submittedName>
        <fullName evidence="1">Uncharacterized protein</fullName>
    </submittedName>
</protein>
<name>A0A455R280_BABRO</name>
<sequence>MKIFKIIKSFIGIIIIIIKNYVDNLIKKYYSKNTKIIKINNMLSILKDIVYINKLYDLLKDIIDSLNSNIFFNYLFPFISKYCPTEVKEMILSIYTFKRYYYKLAEKLLILDFEQDLIFPKVSEIAYFIVQQIFIFILEIINELKISVMKRPKLFLSILLYFIVKITGNELNFIIKLCYNICCIIGWCTIIKIKNKIKELLKNIKKKYN</sequence>
<evidence type="ECO:0000313" key="1">
    <source>
        <dbReference type="EMBL" id="BBD21433.1"/>
    </source>
</evidence>
<accession>A0A455R280</accession>
<organism evidence="1">
    <name type="scientific">Babesia rodhaini</name>
    <dbReference type="NCBI Taxonomy" id="5870"/>
    <lineage>
        <taxon>Eukaryota</taxon>
        <taxon>Sar</taxon>
        <taxon>Alveolata</taxon>
        <taxon>Apicomplexa</taxon>
        <taxon>Aconoidasida</taxon>
        <taxon>Piroplasmida</taxon>
        <taxon>Babesiidae</taxon>
        <taxon>Babesia</taxon>
    </lineage>
</organism>